<dbReference type="Gene3D" id="3.40.50.720">
    <property type="entry name" value="NAD(P)-binding Rossmann-like Domain"/>
    <property type="match status" value="1"/>
</dbReference>
<dbReference type="PANTHER" id="PTHR44013:SF1">
    <property type="entry name" value="ZINC-TYPE ALCOHOL DEHYDROGENASE-LIKE PROTEIN C16A3.02C"/>
    <property type="match status" value="1"/>
</dbReference>
<dbReference type="EMBL" id="VTET01000001">
    <property type="protein sequence ID" value="TYS74345.1"/>
    <property type="molecule type" value="Genomic_DNA"/>
</dbReference>
<sequence>MKAVVYTKYGPPEVLQLKEVDKPVPKDNEILVKIVATAVNAADWRLRKADPAAVKLFFGLTRPKKSILGGVLAGIVESVGSEVIRFKAGDQVFGSTGMSLGAYAEFICLSEKGIIALKPQNLSYVEAATVPFGGHTAIHFLRKANIQNRQKILIYGASGAVGTAAIQLAKLYGAEVTGVCSTANIEMVKSLGADKVIDYTKEEIDGENYDVIFDTVGKIPYEAVKKTLKKKGTWILGAAGVTQMVQGYWSGMTRGYKIFSGLALEKEDDIKFLKDLIEKGKYKAVIDKCYPMEQLSVAHSYVEKGHKKGNVGVVIDEALETIYN</sequence>
<dbReference type="PANTHER" id="PTHR44013">
    <property type="entry name" value="ZINC-TYPE ALCOHOL DEHYDROGENASE-LIKE PROTEIN C16A3.02C"/>
    <property type="match status" value="1"/>
</dbReference>
<dbReference type="Proteomes" id="UP000324517">
    <property type="component" value="Unassembled WGS sequence"/>
</dbReference>
<dbReference type="InterPro" id="IPR011032">
    <property type="entry name" value="GroES-like_sf"/>
</dbReference>
<dbReference type="InterPro" id="IPR036291">
    <property type="entry name" value="NAD(P)-bd_dom_sf"/>
</dbReference>
<evidence type="ECO:0000313" key="2">
    <source>
        <dbReference type="EMBL" id="TYS74345.1"/>
    </source>
</evidence>
<dbReference type="Pfam" id="PF13602">
    <property type="entry name" value="ADH_zinc_N_2"/>
    <property type="match status" value="1"/>
</dbReference>
<dbReference type="InterPro" id="IPR052733">
    <property type="entry name" value="Chloroplast_QOR"/>
</dbReference>
<dbReference type="Gene3D" id="3.90.180.10">
    <property type="entry name" value="Medium-chain alcohol dehydrogenases, catalytic domain"/>
    <property type="match status" value="1"/>
</dbReference>
<dbReference type="RefSeq" id="WP_148978150.1">
    <property type="nucleotide sequence ID" value="NZ_JBNILM010000001.1"/>
</dbReference>
<dbReference type="AlphaFoldDB" id="A0A5D4TGF0"/>
<dbReference type="InterPro" id="IPR020843">
    <property type="entry name" value="ER"/>
</dbReference>
<evidence type="ECO:0000259" key="1">
    <source>
        <dbReference type="SMART" id="SM00829"/>
    </source>
</evidence>
<name>A0A5D4TGF0_9BACI</name>
<accession>A0A5D4TGF0</accession>
<dbReference type="OrthoDB" id="9792162at2"/>
<organism evidence="2 3">
    <name type="scientific">Sutcliffiella horikoshii</name>
    <dbReference type="NCBI Taxonomy" id="79883"/>
    <lineage>
        <taxon>Bacteria</taxon>
        <taxon>Bacillati</taxon>
        <taxon>Bacillota</taxon>
        <taxon>Bacilli</taxon>
        <taxon>Bacillales</taxon>
        <taxon>Bacillaceae</taxon>
        <taxon>Sutcliffiella</taxon>
    </lineage>
</organism>
<dbReference type="CDD" id="cd08267">
    <property type="entry name" value="MDR1"/>
    <property type="match status" value="1"/>
</dbReference>
<gene>
    <name evidence="2" type="ORF">FZC75_01170</name>
</gene>
<feature type="domain" description="Enoyl reductase (ER)" evidence="1">
    <location>
        <begin position="10"/>
        <end position="313"/>
    </location>
</feature>
<dbReference type="SMART" id="SM00829">
    <property type="entry name" value="PKS_ER"/>
    <property type="match status" value="1"/>
</dbReference>
<protein>
    <submittedName>
        <fullName evidence="2">NAD(P)-dependent alcohol dehydrogenase</fullName>
    </submittedName>
</protein>
<dbReference type="GO" id="GO:0016491">
    <property type="term" value="F:oxidoreductase activity"/>
    <property type="evidence" value="ECO:0007669"/>
    <property type="project" value="InterPro"/>
</dbReference>
<comment type="caution">
    <text evidence="2">The sequence shown here is derived from an EMBL/GenBank/DDBJ whole genome shotgun (WGS) entry which is preliminary data.</text>
</comment>
<proteinExistence type="predicted"/>
<dbReference type="SUPFAM" id="SSF50129">
    <property type="entry name" value="GroES-like"/>
    <property type="match status" value="1"/>
</dbReference>
<evidence type="ECO:0000313" key="3">
    <source>
        <dbReference type="Proteomes" id="UP000324517"/>
    </source>
</evidence>
<dbReference type="InterPro" id="IPR013154">
    <property type="entry name" value="ADH-like_N"/>
</dbReference>
<dbReference type="SUPFAM" id="SSF51735">
    <property type="entry name" value="NAD(P)-binding Rossmann-fold domains"/>
    <property type="match status" value="1"/>
</dbReference>
<reference evidence="2 3" key="1">
    <citation type="submission" date="2019-08" db="EMBL/GenBank/DDBJ databases">
        <title>Bacillus genomes from the desert of Cuatro Cienegas, Coahuila.</title>
        <authorList>
            <person name="Olmedo-Alvarez G."/>
        </authorList>
    </citation>
    <scope>NUCLEOTIDE SEQUENCE [LARGE SCALE GENOMIC DNA]</scope>
    <source>
        <strain evidence="2 3">CH98b_3T</strain>
    </source>
</reference>
<dbReference type="Pfam" id="PF08240">
    <property type="entry name" value="ADH_N"/>
    <property type="match status" value="1"/>
</dbReference>